<evidence type="ECO:0000256" key="1">
    <source>
        <dbReference type="ARBA" id="ARBA00004286"/>
    </source>
</evidence>
<gene>
    <name evidence="10" type="ORF">niasHS_011173</name>
</gene>
<organism evidence="10 11">
    <name type="scientific">Heterodera schachtii</name>
    <name type="common">Sugarbeet cyst nematode worm</name>
    <name type="synonym">Tylenchus schachtii</name>
    <dbReference type="NCBI Taxonomy" id="97005"/>
    <lineage>
        <taxon>Eukaryota</taxon>
        <taxon>Metazoa</taxon>
        <taxon>Ecdysozoa</taxon>
        <taxon>Nematoda</taxon>
        <taxon>Chromadorea</taxon>
        <taxon>Rhabditida</taxon>
        <taxon>Tylenchina</taxon>
        <taxon>Tylenchomorpha</taxon>
        <taxon>Tylenchoidea</taxon>
        <taxon>Heteroderidae</taxon>
        <taxon>Heteroderinae</taxon>
        <taxon>Heterodera</taxon>
    </lineage>
</organism>
<evidence type="ECO:0000256" key="7">
    <source>
        <dbReference type="ARBA" id="ARBA00023306"/>
    </source>
</evidence>
<sequence>MVSTNLDEEADNCAKLRAKLSTYLKRAYDARNDGAVNRHAIEPMVELFDQAHSDLDRQALLDELKFRLDLLIVSAGNVRASRHRCMKAIVNFGVAVYDKAQNGAVLDFLVDYCKKFAEANADLMRAAVCLLIALIFEATTSRKCDEIVSTIRRRCERLSPVLLPSRSDSDQFNASIHLTRCTLPAEHYRTLFDLLTHRRRDVSHDVRIPAIRALAAVQDAEIDVEHTEAIKETPKEMLMKAFNDPDRECRMEALGKLTVCSPAHIQLVLNTAVNDEHPMVRRAALEKIVAENRDFHRLKTRDRVTLLKNLVHGSNYTQFKEVTDELVSLWITDYIKKQSQQNETMTTNKNSRKKKTVFKHKLFFNALAMLISELDPIRNEQLCEEVFVVAVMGLAVERRKTELFEFVGALVSCDEPGGLEQTEDEQCFLHRANFRQKLFIRGDGADKANLLFLWRCLLQLCACRYGRPETEAKLVDCRFKLVPTMTDYAQFVGDFLHGGLGGTYEVGRDVLATPARPVFQRAQHDTPLAMHSTRKRPADKEQYEQQLIHYAMRQLFNIFPLLEMDDIGKSHWHELAFSVLANPTVTLREQFLQELVVSLMFHHYPKEEQTEQALRCFCDAINNIVTRNLQTDQSNIDRSPSYSSNSSRDSLHLNPMAKLDDPIRIRCMSIFTAMLRSGRFRRSSVELDGLYEALITKESLAATSAEERAMAYQCLTWRCLFSATEAVTFMPIIWHALQLHQGRGLLHYLDMIGDLVRFYGYAKMASWYVKSLDEVREVDDTFMVEEEQERAVAEGRSVTQMTRSNTSEEDTDADMEEGDRLAADERKMEMLDKYIHCARHAQMEPQVAFRATEHICGWLLCGGLRIGSAESVKALAHLLLVMFNTESRDRAPEAHVCLSRFLPCFVAVNRRHQQLLIRAFMFAFSLLQTMSLALQEEARQIDTVKMAISVQQFTALSMLAERAVDRHLGTVHSEFAQKVLEMVRDNPDELFAAIYLRLLPNFDPVEQRETLQNLLLLCNDTIKHFEDLYEGGSVGKLTNLRAYLRILTKRADVLRQ</sequence>
<dbReference type="Pfam" id="PF12719">
    <property type="entry name" value="Cnd3"/>
    <property type="match status" value="1"/>
</dbReference>
<evidence type="ECO:0000256" key="2">
    <source>
        <dbReference type="ARBA" id="ARBA00006533"/>
    </source>
</evidence>
<keyword evidence="11" id="KW-1185">Reference proteome</keyword>
<dbReference type="GO" id="GO:0005694">
    <property type="term" value="C:chromosome"/>
    <property type="evidence" value="ECO:0007669"/>
    <property type="project" value="UniProtKB-SubCell"/>
</dbReference>
<keyword evidence="3" id="KW-0158">Chromosome</keyword>
<dbReference type="InterPro" id="IPR027165">
    <property type="entry name" value="CND3"/>
</dbReference>
<keyword evidence="7" id="KW-0131">Cell cycle</keyword>
<dbReference type="PANTHER" id="PTHR14418:SF5">
    <property type="entry name" value="CONDENSIN COMPLEX SUBUNIT 3"/>
    <property type="match status" value="1"/>
</dbReference>
<dbReference type="GO" id="GO:0051301">
    <property type="term" value="P:cell division"/>
    <property type="evidence" value="ECO:0007669"/>
    <property type="project" value="UniProtKB-KW"/>
</dbReference>
<dbReference type="Gene3D" id="1.25.10.10">
    <property type="entry name" value="Leucine-rich Repeat Variant"/>
    <property type="match status" value="1"/>
</dbReference>
<evidence type="ECO:0000313" key="10">
    <source>
        <dbReference type="EMBL" id="KAL3083371.1"/>
    </source>
</evidence>
<comment type="caution">
    <text evidence="10">The sequence shown here is derived from an EMBL/GenBank/DDBJ whole genome shotgun (WGS) entry which is preliminary data.</text>
</comment>
<evidence type="ECO:0000256" key="4">
    <source>
        <dbReference type="ARBA" id="ARBA00022618"/>
    </source>
</evidence>
<evidence type="ECO:0000259" key="9">
    <source>
        <dbReference type="Pfam" id="PF12719"/>
    </source>
</evidence>
<dbReference type="InterPro" id="IPR011989">
    <property type="entry name" value="ARM-like"/>
</dbReference>
<feature type="compositionally biased region" description="Acidic residues" evidence="8">
    <location>
        <begin position="807"/>
        <end position="817"/>
    </location>
</feature>
<dbReference type="AlphaFoldDB" id="A0ABD2IVS4"/>
<reference evidence="10 11" key="1">
    <citation type="submission" date="2024-10" db="EMBL/GenBank/DDBJ databases">
        <authorList>
            <person name="Kim D."/>
        </authorList>
    </citation>
    <scope>NUCLEOTIDE SEQUENCE [LARGE SCALE GENOMIC DNA]</scope>
    <source>
        <strain evidence="10">Taebaek</strain>
    </source>
</reference>
<comment type="subcellular location">
    <subcellularLocation>
        <location evidence="1">Chromosome</location>
    </subcellularLocation>
</comment>
<dbReference type="GO" id="GO:0030261">
    <property type="term" value="P:chromosome condensation"/>
    <property type="evidence" value="ECO:0007669"/>
    <property type="project" value="UniProtKB-KW"/>
</dbReference>
<keyword evidence="5" id="KW-0498">Mitosis</keyword>
<evidence type="ECO:0000256" key="3">
    <source>
        <dbReference type="ARBA" id="ARBA00022454"/>
    </source>
</evidence>
<keyword evidence="6" id="KW-0226">DNA condensation</keyword>
<protein>
    <recommendedName>
        <fullName evidence="9">Nuclear condensin complex subunit 3 C-terminal domain-containing protein</fullName>
    </recommendedName>
</protein>
<comment type="similarity">
    <text evidence="2">Belongs to the CND3 (condensin subunit 3) family.</text>
</comment>
<feature type="region of interest" description="Disordered" evidence="8">
    <location>
        <begin position="793"/>
        <end position="817"/>
    </location>
</feature>
<dbReference type="EMBL" id="JBICCN010000254">
    <property type="protein sequence ID" value="KAL3083371.1"/>
    <property type="molecule type" value="Genomic_DNA"/>
</dbReference>
<feature type="domain" description="Nuclear condensin complex subunit 3 C-terminal" evidence="9">
    <location>
        <begin position="666"/>
        <end position="1002"/>
    </location>
</feature>
<dbReference type="InterPro" id="IPR016024">
    <property type="entry name" value="ARM-type_fold"/>
</dbReference>
<dbReference type="InterPro" id="IPR025977">
    <property type="entry name" value="Cnd3_C"/>
</dbReference>
<accession>A0ABD2IVS4</accession>
<name>A0ABD2IVS4_HETSC</name>
<dbReference type="PANTHER" id="PTHR14418">
    <property type="entry name" value="CONDENSIN COMPLEX SUBUNIT 3-RELATED"/>
    <property type="match status" value="1"/>
</dbReference>
<dbReference type="Proteomes" id="UP001620645">
    <property type="component" value="Unassembled WGS sequence"/>
</dbReference>
<keyword evidence="4" id="KW-0132">Cell division</keyword>
<evidence type="ECO:0000256" key="5">
    <source>
        <dbReference type="ARBA" id="ARBA00022776"/>
    </source>
</evidence>
<proteinExistence type="inferred from homology"/>
<evidence type="ECO:0000256" key="8">
    <source>
        <dbReference type="SAM" id="MobiDB-lite"/>
    </source>
</evidence>
<dbReference type="SUPFAM" id="SSF48371">
    <property type="entry name" value="ARM repeat"/>
    <property type="match status" value="1"/>
</dbReference>
<evidence type="ECO:0000256" key="6">
    <source>
        <dbReference type="ARBA" id="ARBA00023067"/>
    </source>
</evidence>
<evidence type="ECO:0000313" key="11">
    <source>
        <dbReference type="Proteomes" id="UP001620645"/>
    </source>
</evidence>